<dbReference type="EMBL" id="JBHLXD010000048">
    <property type="protein sequence ID" value="MFC0210332.1"/>
    <property type="molecule type" value="Genomic_DNA"/>
</dbReference>
<dbReference type="Proteomes" id="UP001589755">
    <property type="component" value="Unassembled WGS sequence"/>
</dbReference>
<dbReference type="Gene3D" id="3.40.50.300">
    <property type="entry name" value="P-loop containing nucleotide triphosphate hydrolases"/>
    <property type="match status" value="1"/>
</dbReference>
<name>A0ABV6DCK9_9HYPH</name>
<proteinExistence type="predicted"/>
<reference evidence="2 3" key="1">
    <citation type="submission" date="2024-09" db="EMBL/GenBank/DDBJ databases">
        <authorList>
            <person name="Sun Q."/>
            <person name="Mori K."/>
        </authorList>
    </citation>
    <scope>NUCLEOTIDE SEQUENCE [LARGE SCALE GENOMIC DNA]</scope>
    <source>
        <strain evidence="2 3">CCM 8543</strain>
    </source>
</reference>
<dbReference type="PANTHER" id="PTHR32182:SF22">
    <property type="entry name" value="ATP-DEPENDENT ENDONUCLEASE, OLD FAMILY-RELATED"/>
    <property type="match status" value="1"/>
</dbReference>
<sequence>MSPVRTPQKAARRIEAQRDKLVAIGESFGRLKGAITDEQFARLSGLHEAYRAAQSAAEAAAGDLFADEPLPDVGSEVWRALWEAARDYSTQKAYPDLTFPVTSEGARCVLCQQELNAEAADRMAQFEKFVKDETKRKEEQAQDAYVEVVKGIAAAGPPISDVAAAVAFVRDDLNDGELAVAMQRALVTSKWRLRAILRHHADEETAPLPAAAAWPDEAIAAHETALSDRISALRAEDESDERAKLTAELHELSDREWLAAVQEDMIAEIGRRKKIAALKVRAKDTATNKITTKSGEIAEQLVTNTLRAEFARQIDRLGVAGLLIELRKEKSSYGVPRFRVSLIRKPEAKVGEVLSEGEHRCVALAAFLAELATTESRSAIVFDDPVSSLDHMHREAVAKRLAAEGEHRQIIVLTHDIAFLFLLDQECREKGTHIAFRSVTRTDDYAGFCQPDPPARAQPIEKVIEGMQKQLDNQKVLYENGDHDGWERAVDALQKRLRSTWERAVEEAVGPVLKRLSNKVETKGLAKLTTLTMDDCTTMWKAYGRCSVLLHSSTDALNSPLPKPDAVQHEITALKKWVEDVKARQAKIEYLQ</sequence>
<dbReference type="InterPro" id="IPR026866">
    <property type="entry name" value="CR006_AAA"/>
</dbReference>
<protein>
    <submittedName>
        <fullName evidence="2">AAA family ATPase</fullName>
    </submittedName>
</protein>
<dbReference type="RefSeq" id="WP_261522670.1">
    <property type="nucleotide sequence ID" value="NZ_JAODNW010000035.1"/>
</dbReference>
<keyword evidence="3" id="KW-1185">Reference proteome</keyword>
<comment type="caution">
    <text evidence="2">The sequence shown here is derived from an EMBL/GenBank/DDBJ whole genome shotgun (WGS) entry which is preliminary data.</text>
</comment>
<dbReference type="PANTHER" id="PTHR32182">
    <property type="entry name" value="DNA REPLICATION AND REPAIR PROTEIN RECF"/>
    <property type="match status" value="1"/>
</dbReference>
<gene>
    <name evidence="2" type="ORF">ACFFJ2_18190</name>
</gene>
<evidence type="ECO:0000259" key="1">
    <source>
        <dbReference type="Pfam" id="PF13166"/>
    </source>
</evidence>
<organism evidence="2 3">
    <name type="scientific">Chelativorans intermedius</name>
    <dbReference type="NCBI Taxonomy" id="515947"/>
    <lineage>
        <taxon>Bacteria</taxon>
        <taxon>Pseudomonadati</taxon>
        <taxon>Pseudomonadota</taxon>
        <taxon>Alphaproteobacteria</taxon>
        <taxon>Hyphomicrobiales</taxon>
        <taxon>Phyllobacteriaceae</taxon>
        <taxon>Chelativorans</taxon>
    </lineage>
</organism>
<feature type="domain" description="Protein CR006 P-loop" evidence="1">
    <location>
        <begin position="106"/>
        <end position="430"/>
    </location>
</feature>
<dbReference type="InterPro" id="IPR027417">
    <property type="entry name" value="P-loop_NTPase"/>
</dbReference>
<dbReference type="Pfam" id="PF13166">
    <property type="entry name" value="AAA_13"/>
    <property type="match status" value="1"/>
</dbReference>
<evidence type="ECO:0000313" key="2">
    <source>
        <dbReference type="EMBL" id="MFC0210332.1"/>
    </source>
</evidence>
<dbReference type="SUPFAM" id="SSF52540">
    <property type="entry name" value="P-loop containing nucleoside triphosphate hydrolases"/>
    <property type="match status" value="1"/>
</dbReference>
<accession>A0ABV6DCK9</accession>
<evidence type="ECO:0000313" key="3">
    <source>
        <dbReference type="Proteomes" id="UP001589755"/>
    </source>
</evidence>